<feature type="domain" description="Phosphoribosyl-AMP cyclohydrolase" evidence="14">
    <location>
        <begin position="229"/>
        <end position="302"/>
    </location>
</feature>
<dbReference type="GO" id="GO:0000287">
    <property type="term" value="F:magnesium ion binding"/>
    <property type="evidence" value="ECO:0007669"/>
    <property type="project" value="UniProtKB-UniRule"/>
</dbReference>
<dbReference type="PANTHER" id="PTHR42945:SF1">
    <property type="entry name" value="HISTIDINE BIOSYNTHESIS BIFUNCTIONAL PROTEIN HIS7"/>
    <property type="match status" value="1"/>
</dbReference>
<comment type="similarity">
    <text evidence="12">Belongs to the PRA-CH family.</text>
</comment>
<evidence type="ECO:0000256" key="9">
    <source>
        <dbReference type="ARBA" id="ARBA00022605"/>
    </source>
</evidence>
<dbReference type="EC" id="3.5.4.19" evidence="12"/>
<dbReference type="InterPro" id="IPR002496">
    <property type="entry name" value="PRib_AMP_CycHydrolase_dom"/>
</dbReference>
<keyword evidence="11 12" id="KW-0368">Histidine biosynthesis</keyword>
<comment type="catalytic activity">
    <reaction evidence="1 12">
        <text>1-(5-phospho-beta-D-ribosyl)-5'-AMP + H2O = 1-(5-phospho-beta-D-ribosyl)-5-[(5-phospho-beta-D-ribosylamino)methylideneamino]imidazole-4-carboxamide</text>
        <dbReference type="Rhea" id="RHEA:20049"/>
        <dbReference type="ChEBI" id="CHEBI:15377"/>
        <dbReference type="ChEBI" id="CHEBI:58435"/>
        <dbReference type="ChEBI" id="CHEBI:59457"/>
        <dbReference type="EC" id="3.5.4.19"/>
    </reaction>
</comment>
<comment type="similarity">
    <text evidence="5">In the C-terminal section; belongs to the PRA-PH family.</text>
</comment>
<proteinExistence type="inferred from homology"/>
<keyword evidence="8 12" id="KW-0963">Cytoplasm</keyword>
<organism evidence="15 16">
    <name type="scientific">Eubacterium cellulosolvens (strain ATCC 43171 / JCM 9499 / 6)</name>
    <name type="common">Cillobacterium cellulosolvens</name>
    <dbReference type="NCBI Taxonomy" id="633697"/>
    <lineage>
        <taxon>Bacteria</taxon>
        <taxon>Bacillati</taxon>
        <taxon>Bacillota</taxon>
        <taxon>Clostridia</taxon>
        <taxon>Eubacteriales</taxon>
        <taxon>Eubacteriaceae</taxon>
        <taxon>Eubacterium</taxon>
    </lineage>
</organism>
<keyword evidence="10 12" id="KW-0378">Hydrolase</keyword>
<evidence type="ECO:0000256" key="8">
    <source>
        <dbReference type="ARBA" id="ARBA00022490"/>
    </source>
</evidence>
<evidence type="ECO:0000256" key="7">
    <source>
        <dbReference type="ARBA" id="ARBA00009667"/>
    </source>
</evidence>
<keyword evidence="12" id="KW-0862">Zinc</keyword>
<keyword evidence="12" id="KW-0460">Magnesium</keyword>
<evidence type="ECO:0000256" key="12">
    <source>
        <dbReference type="HAMAP-Rule" id="MF_01021"/>
    </source>
</evidence>
<dbReference type="GO" id="GO:0004636">
    <property type="term" value="F:phosphoribosyl-ATP diphosphatase activity"/>
    <property type="evidence" value="ECO:0007669"/>
    <property type="project" value="UniProtKB-EC"/>
</dbReference>
<dbReference type="GO" id="GO:0005737">
    <property type="term" value="C:cytoplasm"/>
    <property type="evidence" value="ECO:0007669"/>
    <property type="project" value="UniProtKB-SubCell"/>
</dbReference>
<keyword evidence="16" id="KW-1185">Reference proteome</keyword>
<dbReference type="HAMAP" id="MF_01021">
    <property type="entry name" value="HisI"/>
    <property type="match status" value="1"/>
</dbReference>
<comment type="similarity">
    <text evidence="7 13">Belongs to the HisA/HisF family.</text>
</comment>
<dbReference type="HOGENOM" id="CLU_048577_1_0_9"/>
<evidence type="ECO:0000256" key="13">
    <source>
        <dbReference type="RuleBase" id="RU003657"/>
    </source>
</evidence>
<feature type="binding site" evidence="12">
    <location>
        <position position="293"/>
    </location>
    <ligand>
        <name>Zn(2+)</name>
        <dbReference type="ChEBI" id="CHEBI:29105"/>
        <note>ligand shared between dimeric partners</note>
    </ligand>
</feature>
<dbReference type="eggNOG" id="COG0139">
    <property type="taxonomic scope" value="Bacteria"/>
</dbReference>
<comment type="function">
    <text evidence="12">Catalyzes the hydrolysis of the adenine ring of phosphoribosyl-AMP.</text>
</comment>
<accession>I5AQM2</accession>
<dbReference type="InterPro" id="IPR006062">
    <property type="entry name" value="His_biosynth"/>
</dbReference>
<feature type="binding site" evidence="12">
    <location>
        <position position="276"/>
    </location>
    <ligand>
        <name>Mg(2+)</name>
        <dbReference type="ChEBI" id="CHEBI:18420"/>
    </ligand>
</feature>
<dbReference type="UniPathway" id="UPA00031">
    <property type="reaction ID" value="UER00008"/>
</dbReference>
<dbReference type="STRING" id="633697.EubceDRAFT1_0235"/>
<dbReference type="GO" id="GO:0008270">
    <property type="term" value="F:zinc ion binding"/>
    <property type="evidence" value="ECO:0007669"/>
    <property type="project" value="UniProtKB-UniRule"/>
</dbReference>
<name>I5AQM2_EUBC6</name>
<feature type="binding site" evidence="12">
    <location>
        <position position="278"/>
    </location>
    <ligand>
        <name>Mg(2+)</name>
        <dbReference type="ChEBI" id="CHEBI:18420"/>
    </ligand>
</feature>
<evidence type="ECO:0000256" key="6">
    <source>
        <dbReference type="ARBA" id="ARBA00008299"/>
    </source>
</evidence>
<gene>
    <name evidence="12" type="primary">hisI</name>
    <name evidence="15" type="ORF">EubceDRAFT1_0235</name>
</gene>
<feature type="binding site" evidence="12">
    <location>
        <position position="280"/>
    </location>
    <ligand>
        <name>Mg(2+)</name>
        <dbReference type="ChEBI" id="CHEBI:18420"/>
    </ligand>
</feature>
<evidence type="ECO:0000259" key="14">
    <source>
        <dbReference type="Pfam" id="PF01502"/>
    </source>
</evidence>
<comment type="subunit">
    <text evidence="12">Homodimer.</text>
</comment>
<dbReference type="SUPFAM" id="SSF141734">
    <property type="entry name" value="HisI-like"/>
    <property type="match status" value="1"/>
</dbReference>
<comment type="subcellular location">
    <subcellularLocation>
        <location evidence="12">Cytoplasm</location>
    </subcellularLocation>
</comment>
<comment type="pathway">
    <text evidence="4">Amino-acid biosynthesis; L-histidine biosynthesis; L-histidine from 5-phospho-alpha-D-ribose 1-diphosphate: step 2/9.</text>
</comment>
<dbReference type="Proteomes" id="UP000005753">
    <property type="component" value="Chromosome"/>
</dbReference>
<keyword evidence="9 12" id="KW-0028">Amino-acid biosynthesis</keyword>
<dbReference type="InterPro" id="IPR011060">
    <property type="entry name" value="RibuloseP-bd_barrel"/>
</dbReference>
<feature type="binding site" evidence="12">
    <location>
        <position position="300"/>
    </location>
    <ligand>
        <name>Zn(2+)</name>
        <dbReference type="ChEBI" id="CHEBI:29105"/>
        <note>ligand shared between dimeric partners</note>
    </ligand>
</feature>
<evidence type="ECO:0000256" key="4">
    <source>
        <dbReference type="ARBA" id="ARBA00005204"/>
    </source>
</evidence>
<comment type="pathway">
    <text evidence="3 12">Amino-acid biosynthesis; L-histidine biosynthesis; L-histidine from 5-phospho-alpha-D-ribose 1-diphosphate: step 3/9.</text>
</comment>
<evidence type="ECO:0000313" key="15">
    <source>
        <dbReference type="EMBL" id="EIM56095.1"/>
    </source>
</evidence>
<dbReference type="EMBL" id="CM001487">
    <property type="protein sequence ID" value="EIM56095.1"/>
    <property type="molecule type" value="Genomic_DNA"/>
</dbReference>
<reference evidence="15 16" key="2">
    <citation type="submission" date="2012-02" db="EMBL/GenBank/DDBJ databases">
        <title>Improved High-Quality Draft sequence of Eubacterium cellulosolvens 6.</title>
        <authorList>
            <consortium name="US DOE Joint Genome Institute"/>
            <person name="Lucas S."/>
            <person name="Han J."/>
            <person name="Lapidus A."/>
            <person name="Cheng J.-F."/>
            <person name="Goodwin L."/>
            <person name="Pitluck S."/>
            <person name="Peters L."/>
            <person name="Mikhailova N."/>
            <person name="Gu W."/>
            <person name="Detter J.C."/>
            <person name="Han C."/>
            <person name="Tapia R."/>
            <person name="Land M."/>
            <person name="Hauser L."/>
            <person name="Kyrpides N."/>
            <person name="Ivanova N."/>
            <person name="Pagani I."/>
            <person name="Johnson E."/>
            <person name="Mukhopadhyay B."/>
            <person name="Anderson I."/>
            <person name="Woyke T."/>
        </authorList>
    </citation>
    <scope>NUCLEOTIDE SEQUENCE [LARGE SCALE GENOMIC DNA]</scope>
    <source>
        <strain evidence="15 16">6</strain>
    </source>
</reference>
<comment type="catalytic activity">
    <reaction evidence="2">
        <text>1-(5-phospho-beta-D-ribosyl)-ATP + H2O = 1-(5-phospho-beta-D-ribosyl)-5'-AMP + diphosphate + H(+)</text>
        <dbReference type="Rhea" id="RHEA:22828"/>
        <dbReference type="ChEBI" id="CHEBI:15377"/>
        <dbReference type="ChEBI" id="CHEBI:15378"/>
        <dbReference type="ChEBI" id="CHEBI:33019"/>
        <dbReference type="ChEBI" id="CHEBI:59457"/>
        <dbReference type="ChEBI" id="CHEBI:73183"/>
        <dbReference type="EC" id="3.6.1.31"/>
    </reaction>
</comment>
<dbReference type="GO" id="GO:0000105">
    <property type="term" value="P:L-histidine biosynthetic process"/>
    <property type="evidence" value="ECO:0007669"/>
    <property type="project" value="UniProtKB-UniRule"/>
</dbReference>
<evidence type="ECO:0000256" key="1">
    <source>
        <dbReference type="ARBA" id="ARBA00000024"/>
    </source>
</evidence>
<evidence type="ECO:0000256" key="11">
    <source>
        <dbReference type="ARBA" id="ARBA00023102"/>
    </source>
</evidence>
<reference evidence="15 16" key="1">
    <citation type="submission" date="2010-08" db="EMBL/GenBank/DDBJ databases">
        <authorList>
            <consortium name="US DOE Joint Genome Institute (JGI-PGF)"/>
            <person name="Lucas S."/>
            <person name="Copeland A."/>
            <person name="Lapidus A."/>
            <person name="Cheng J.-F."/>
            <person name="Bruce D."/>
            <person name="Goodwin L."/>
            <person name="Pitluck S."/>
            <person name="Land M.L."/>
            <person name="Hauser L."/>
            <person name="Chang Y.-J."/>
            <person name="Anderson I.J."/>
            <person name="Johnson E."/>
            <person name="Mulhopadhyay B."/>
            <person name="Kyrpides N."/>
            <person name="Woyke T.J."/>
        </authorList>
    </citation>
    <scope>NUCLEOTIDE SEQUENCE [LARGE SCALE GENOMIC DNA]</scope>
    <source>
        <strain evidence="15 16">6</strain>
    </source>
</reference>
<dbReference type="GO" id="GO:0004635">
    <property type="term" value="F:phosphoribosyl-AMP cyclohydrolase activity"/>
    <property type="evidence" value="ECO:0007669"/>
    <property type="project" value="UniProtKB-UniRule"/>
</dbReference>
<sequence>MSVEEKGLNELKFRVIYLKDGLAAGSFFECVGAEESAEAVEPETRAQEYQSEVDTQGLVILDFSAEDQKEQALEKISAVCQKAMIPVYAAGNIDEISDIGHLLEAGCDLVILNMVKDSNQEMLEEASETFGKEHIGVYLPDYNTYLMQNEKYEEFAGLLFLDEGRGGEEIAEETKLPVLIHNEGEGSCKKINFDRAMVESTITWADFKTDGNGLVPCIVQDHENGEVLMLAYMNEESFNKTLESGRMTYWSRSRQELWMKGLTSGHFQYVKTLSIDCDNDTLLAKVAQVGAACHTGHRTCFYRDLVNRK</sequence>
<dbReference type="InterPro" id="IPR013785">
    <property type="entry name" value="Aldolase_TIM"/>
</dbReference>
<dbReference type="NCBIfam" id="NF000768">
    <property type="entry name" value="PRK00051.1"/>
    <property type="match status" value="1"/>
</dbReference>
<feature type="binding site" evidence="12">
    <location>
        <position position="277"/>
    </location>
    <ligand>
        <name>Zn(2+)</name>
        <dbReference type="ChEBI" id="CHEBI:29105"/>
        <note>ligand shared between dimeric partners</note>
    </ligand>
</feature>
<evidence type="ECO:0000256" key="3">
    <source>
        <dbReference type="ARBA" id="ARBA00005169"/>
    </source>
</evidence>
<dbReference type="OrthoDB" id="9795769at2"/>
<dbReference type="Gene3D" id="3.20.20.70">
    <property type="entry name" value="Aldolase class I"/>
    <property type="match status" value="1"/>
</dbReference>
<dbReference type="Pfam" id="PF00977">
    <property type="entry name" value="His_biosynth"/>
    <property type="match status" value="1"/>
</dbReference>
<evidence type="ECO:0000256" key="2">
    <source>
        <dbReference type="ARBA" id="ARBA00001460"/>
    </source>
</evidence>
<dbReference type="InterPro" id="IPR026660">
    <property type="entry name" value="PRA-CH"/>
</dbReference>
<protein>
    <recommendedName>
        <fullName evidence="12">Phosphoribosyl-AMP cyclohydrolase</fullName>
        <shortName evidence="12">PRA-CH</shortName>
        <ecNumber evidence="12">3.5.4.19</ecNumber>
    </recommendedName>
</protein>
<dbReference type="FunFam" id="3.10.20.810:FF:000001">
    <property type="entry name" value="Histidine biosynthesis bifunctional protein HisIE"/>
    <property type="match status" value="1"/>
</dbReference>
<keyword evidence="12" id="KW-0479">Metal-binding</keyword>
<dbReference type="PANTHER" id="PTHR42945">
    <property type="entry name" value="HISTIDINE BIOSYNTHESIS BIFUNCTIONAL PROTEIN"/>
    <property type="match status" value="1"/>
</dbReference>
<evidence type="ECO:0000256" key="5">
    <source>
        <dbReference type="ARBA" id="ARBA00007731"/>
    </source>
</evidence>
<dbReference type="Pfam" id="PF01502">
    <property type="entry name" value="PRA-CH"/>
    <property type="match status" value="1"/>
</dbReference>
<dbReference type="SUPFAM" id="SSF51366">
    <property type="entry name" value="Ribulose-phoshate binding barrel"/>
    <property type="match status" value="1"/>
</dbReference>
<dbReference type="Gene3D" id="3.10.20.810">
    <property type="entry name" value="Phosphoribosyl-AMP cyclohydrolase"/>
    <property type="match status" value="1"/>
</dbReference>
<comment type="similarity">
    <text evidence="6">In the N-terminal section; belongs to the PRA-CH family.</text>
</comment>
<dbReference type="InterPro" id="IPR038019">
    <property type="entry name" value="PRib_AMP_CycHydrolase_sf"/>
</dbReference>
<comment type="cofactor">
    <cofactor evidence="12">
        <name>Mg(2+)</name>
        <dbReference type="ChEBI" id="CHEBI:18420"/>
    </cofactor>
    <text evidence="12">Binds 1 Mg(2+) ion per subunit.</text>
</comment>
<dbReference type="AlphaFoldDB" id="I5AQM2"/>
<comment type="cofactor">
    <cofactor evidence="12">
        <name>Zn(2+)</name>
        <dbReference type="ChEBI" id="CHEBI:29105"/>
    </cofactor>
    <text evidence="12">Binds 1 zinc ion per subunit.</text>
</comment>
<evidence type="ECO:0000256" key="10">
    <source>
        <dbReference type="ARBA" id="ARBA00022801"/>
    </source>
</evidence>
<evidence type="ECO:0000313" key="16">
    <source>
        <dbReference type="Proteomes" id="UP000005753"/>
    </source>
</evidence>